<dbReference type="SUPFAM" id="SSF52374">
    <property type="entry name" value="Nucleotidylyl transferase"/>
    <property type="match status" value="1"/>
</dbReference>
<dbReference type="SUPFAM" id="SSF55174">
    <property type="entry name" value="Alpha-L RNA-binding motif"/>
    <property type="match status" value="1"/>
</dbReference>
<dbReference type="PANTHER" id="PTHR11766">
    <property type="entry name" value="TYROSYL-TRNA SYNTHETASE"/>
    <property type="match status" value="1"/>
</dbReference>
<dbReference type="NCBIfam" id="TIGR00234">
    <property type="entry name" value="tyrS"/>
    <property type="match status" value="1"/>
</dbReference>
<dbReference type="InterPro" id="IPR024088">
    <property type="entry name" value="Tyr-tRNA-ligase_bac-type"/>
</dbReference>
<evidence type="ECO:0000256" key="8">
    <source>
        <dbReference type="NCBIfam" id="TIGR00234"/>
    </source>
</evidence>
<dbReference type="InterPro" id="IPR014729">
    <property type="entry name" value="Rossmann-like_a/b/a_fold"/>
</dbReference>
<dbReference type="AlphaFoldDB" id="A0A0G0QRX8"/>
<dbReference type="GO" id="GO:0006437">
    <property type="term" value="P:tyrosyl-tRNA aminoacylation"/>
    <property type="evidence" value="ECO:0007669"/>
    <property type="project" value="UniProtKB-UniRule"/>
</dbReference>
<dbReference type="PRINTS" id="PR01040">
    <property type="entry name" value="TRNASYNTHTYR"/>
</dbReference>
<dbReference type="Gene3D" id="3.10.290.10">
    <property type="entry name" value="RNA-binding S4 domain"/>
    <property type="match status" value="1"/>
</dbReference>
<dbReference type="Pfam" id="PF00579">
    <property type="entry name" value="tRNA-synt_1b"/>
    <property type="match status" value="1"/>
</dbReference>
<keyword evidence="3 9" id="KW-0547">Nucleotide-binding</keyword>
<dbReference type="GO" id="GO:0004831">
    <property type="term" value="F:tyrosine-tRNA ligase activity"/>
    <property type="evidence" value="ECO:0007669"/>
    <property type="project" value="UniProtKB-UniRule"/>
</dbReference>
<proteinExistence type="inferred from homology"/>
<dbReference type="Gene3D" id="3.40.50.620">
    <property type="entry name" value="HUPs"/>
    <property type="match status" value="1"/>
</dbReference>
<dbReference type="InterPro" id="IPR002305">
    <property type="entry name" value="aa-tRNA-synth_Ic"/>
</dbReference>
<accession>A0A0G0QRX8</accession>
<protein>
    <recommendedName>
        <fullName evidence="1 8">Tyrosine--tRNA ligase</fullName>
        <ecNumber evidence="1 8">6.1.1.1</ecNumber>
    </recommendedName>
</protein>
<evidence type="ECO:0000256" key="3">
    <source>
        <dbReference type="ARBA" id="ARBA00022741"/>
    </source>
</evidence>
<sequence length="398" mass="45447">MKVITDEKKIDEVLNRGVEDVFVKEHLKEQLSSGKQLRIKLGIDPTSPYIHLGRAVTLLKLKAFQDLGHHIVLIIGDFTAKIGDPSDKLEKRPMLTDEQIGDNLKKYLEQVSLILDIKNVEVRYNSEWLKGMSIPQVGQLLECFTVQQMTKRRNFKLRLDAGEDVFMVEFMYPALQGYDSVVVNSDVEIGGFDQLFNLKAGRTVQRRYGQKEQDIMVLSMLEGTDGRKMSSSWGNIISVIDTPDEMFGKVMSLKDELITKYFLLTTNLTTDKINEIENSLKDGQNPMEFKKILAKTIISFYHSPEKAKEAEENFVKTFQKKEIPEEMEEIKASTGELLSEVLVKNKVLSSKGEWRRLVLENAVHDLGNNSNITDVNLKVSENLTLKIGKKRFVKIIKE</sequence>
<dbReference type="InterPro" id="IPR002307">
    <property type="entry name" value="Tyr-tRNA-ligase"/>
</dbReference>
<comment type="caution">
    <text evidence="10">The sequence shown here is derived from an EMBL/GenBank/DDBJ whole genome shotgun (WGS) entry which is preliminary data.</text>
</comment>
<dbReference type="EC" id="6.1.1.1" evidence="1 8"/>
<dbReference type="GO" id="GO:0005829">
    <property type="term" value="C:cytosol"/>
    <property type="evidence" value="ECO:0007669"/>
    <property type="project" value="TreeGrafter"/>
</dbReference>
<evidence type="ECO:0000256" key="2">
    <source>
        <dbReference type="ARBA" id="ARBA00022598"/>
    </source>
</evidence>
<dbReference type="PATRIC" id="fig|1618776.3.peg.400"/>
<evidence type="ECO:0000313" key="11">
    <source>
        <dbReference type="Proteomes" id="UP000034301"/>
    </source>
</evidence>
<evidence type="ECO:0000256" key="5">
    <source>
        <dbReference type="ARBA" id="ARBA00022917"/>
    </source>
</evidence>
<dbReference type="PANTHER" id="PTHR11766:SF1">
    <property type="entry name" value="TYROSINE--TRNA LIGASE"/>
    <property type="match status" value="1"/>
</dbReference>
<keyword evidence="2 9" id="KW-0436">Ligase</keyword>
<comment type="similarity">
    <text evidence="9">Belongs to the class-I aminoacyl-tRNA synthetase family.</text>
</comment>
<evidence type="ECO:0000256" key="6">
    <source>
        <dbReference type="ARBA" id="ARBA00023146"/>
    </source>
</evidence>
<dbReference type="InterPro" id="IPR036986">
    <property type="entry name" value="S4_RNA-bd_sf"/>
</dbReference>
<dbReference type="GO" id="GO:0003723">
    <property type="term" value="F:RNA binding"/>
    <property type="evidence" value="ECO:0007669"/>
    <property type="project" value="InterPro"/>
</dbReference>
<name>A0A0G0QRX8_9BACT</name>
<evidence type="ECO:0000256" key="1">
    <source>
        <dbReference type="ARBA" id="ARBA00013160"/>
    </source>
</evidence>
<organism evidence="10 11">
    <name type="scientific">Candidatus Nomurabacteria bacterium GW2011_GWF2_40_12</name>
    <dbReference type="NCBI Taxonomy" id="1618776"/>
    <lineage>
        <taxon>Bacteria</taxon>
        <taxon>Candidatus Nomuraibacteriota</taxon>
    </lineage>
</organism>
<evidence type="ECO:0000256" key="4">
    <source>
        <dbReference type="ARBA" id="ARBA00022840"/>
    </source>
</evidence>
<comment type="catalytic activity">
    <reaction evidence="7">
        <text>tRNA(Tyr) + L-tyrosine + ATP = L-tyrosyl-tRNA(Tyr) + AMP + diphosphate + H(+)</text>
        <dbReference type="Rhea" id="RHEA:10220"/>
        <dbReference type="Rhea" id="RHEA-COMP:9706"/>
        <dbReference type="Rhea" id="RHEA-COMP:9707"/>
        <dbReference type="ChEBI" id="CHEBI:15378"/>
        <dbReference type="ChEBI" id="CHEBI:30616"/>
        <dbReference type="ChEBI" id="CHEBI:33019"/>
        <dbReference type="ChEBI" id="CHEBI:58315"/>
        <dbReference type="ChEBI" id="CHEBI:78442"/>
        <dbReference type="ChEBI" id="CHEBI:78536"/>
        <dbReference type="ChEBI" id="CHEBI:456215"/>
        <dbReference type="EC" id="6.1.1.1"/>
    </reaction>
</comment>
<evidence type="ECO:0000256" key="7">
    <source>
        <dbReference type="ARBA" id="ARBA00048248"/>
    </source>
</evidence>
<evidence type="ECO:0000313" key="10">
    <source>
        <dbReference type="EMBL" id="KKR43179.1"/>
    </source>
</evidence>
<evidence type="ECO:0000256" key="9">
    <source>
        <dbReference type="RuleBase" id="RU363036"/>
    </source>
</evidence>
<keyword evidence="6 9" id="KW-0030">Aminoacyl-tRNA synthetase</keyword>
<dbReference type="Gene3D" id="1.10.240.10">
    <property type="entry name" value="Tyrosyl-Transfer RNA Synthetase"/>
    <property type="match status" value="1"/>
</dbReference>
<dbReference type="EMBL" id="LBYC01000007">
    <property type="protein sequence ID" value="KKR43179.1"/>
    <property type="molecule type" value="Genomic_DNA"/>
</dbReference>
<keyword evidence="4 9" id="KW-0067">ATP-binding</keyword>
<gene>
    <name evidence="10" type="ORF">UT78_C0007G0032</name>
</gene>
<reference evidence="10 11" key="1">
    <citation type="journal article" date="2015" name="Nature">
        <title>rRNA introns, odd ribosomes, and small enigmatic genomes across a large radiation of phyla.</title>
        <authorList>
            <person name="Brown C.T."/>
            <person name="Hug L.A."/>
            <person name="Thomas B.C."/>
            <person name="Sharon I."/>
            <person name="Castelle C.J."/>
            <person name="Singh A."/>
            <person name="Wilkins M.J."/>
            <person name="Williams K.H."/>
            <person name="Banfield J.F."/>
        </authorList>
    </citation>
    <scope>NUCLEOTIDE SEQUENCE [LARGE SCALE GENOMIC DNA]</scope>
</reference>
<keyword evidence="5 9" id="KW-0648">Protein biosynthesis</keyword>
<dbReference type="Proteomes" id="UP000034301">
    <property type="component" value="Unassembled WGS sequence"/>
</dbReference>
<dbReference type="GO" id="GO:0005524">
    <property type="term" value="F:ATP binding"/>
    <property type="evidence" value="ECO:0007669"/>
    <property type="project" value="UniProtKB-KW"/>
</dbReference>